<evidence type="ECO:0000256" key="1">
    <source>
        <dbReference type="SAM" id="MobiDB-lite"/>
    </source>
</evidence>
<dbReference type="AlphaFoldDB" id="A0A6A6JDV4"/>
<dbReference type="PROSITE" id="PS51294">
    <property type="entry name" value="HTH_MYB"/>
    <property type="match status" value="1"/>
</dbReference>
<dbReference type="InterPro" id="IPR001005">
    <property type="entry name" value="SANT/Myb"/>
</dbReference>
<sequence length="366" mass="40230">MQGGPVLPTIAELHRRPDPGQPQFRPLYADQSLQTTGHQGTNTSPPFRGLKRSASQAPLPESAPVDKKGKWTPEEDEINIQLRSQNVKWDDVAKCLPGRSAISCRLRFQNYLEKRVVWDEEKKDKLARLYHRFCQEMWQKIATEMKIPWRTAEAMHWKLGQEEMHNRANAPVFQLHPSAHSAMPSAPAPPPQNLTAINTGQLVPSPAPHPAQPLPTMQSGPAHQYHQRSDSGQSQGKRTKPSMGRRRSDQRPSSSVPPQLRPTLPSLQPTSEADLVSGPRTTPLLGSHATGTGGNENVDYIGLELKRRREEHAGSTLLSSSGARSLGGRSPDRSSQHSGTGSVHSTYREEAGASPGVKREPSSGCI</sequence>
<dbReference type="Proteomes" id="UP000800097">
    <property type="component" value="Unassembled WGS sequence"/>
</dbReference>
<proteinExistence type="predicted"/>
<keyword evidence="5" id="KW-1185">Reference proteome</keyword>
<name>A0A6A6JDV4_WESOR</name>
<feature type="region of interest" description="Disordered" evidence="1">
    <location>
        <begin position="178"/>
        <end position="297"/>
    </location>
</feature>
<feature type="compositionally biased region" description="Basic and acidic residues" evidence="1">
    <location>
        <begin position="64"/>
        <end position="73"/>
    </location>
</feature>
<dbReference type="EMBL" id="ML986504">
    <property type="protein sequence ID" value="KAF2274178.1"/>
    <property type="molecule type" value="Genomic_DNA"/>
</dbReference>
<dbReference type="Pfam" id="PF00249">
    <property type="entry name" value="Myb_DNA-binding"/>
    <property type="match status" value="1"/>
</dbReference>
<evidence type="ECO:0000259" key="3">
    <source>
        <dbReference type="PROSITE" id="PS51294"/>
    </source>
</evidence>
<dbReference type="InterPro" id="IPR050560">
    <property type="entry name" value="MYB_TF"/>
</dbReference>
<dbReference type="GO" id="GO:0000978">
    <property type="term" value="F:RNA polymerase II cis-regulatory region sequence-specific DNA binding"/>
    <property type="evidence" value="ECO:0007669"/>
    <property type="project" value="TreeGrafter"/>
</dbReference>
<feature type="compositionally biased region" description="Low complexity" evidence="1">
    <location>
        <begin position="314"/>
        <end position="329"/>
    </location>
</feature>
<reference evidence="4" key="1">
    <citation type="journal article" date="2020" name="Stud. Mycol.">
        <title>101 Dothideomycetes genomes: a test case for predicting lifestyles and emergence of pathogens.</title>
        <authorList>
            <person name="Haridas S."/>
            <person name="Albert R."/>
            <person name="Binder M."/>
            <person name="Bloem J."/>
            <person name="Labutti K."/>
            <person name="Salamov A."/>
            <person name="Andreopoulos B."/>
            <person name="Baker S."/>
            <person name="Barry K."/>
            <person name="Bills G."/>
            <person name="Bluhm B."/>
            <person name="Cannon C."/>
            <person name="Castanera R."/>
            <person name="Culley D."/>
            <person name="Daum C."/>
            <person name="Ezra D."/>
            <person name="Gonzalez J."/>
            <person name="Henrissat B."/>
            <person name="Kuo A."/>
            <person name="Liang C."/>
            <person name="Lipzen A."/>
            <person name="Lutzoni F."/>
            <person name="Magnuson J."/>
            <person name="Mondo S."/>
            <person name="Nolan M."/>
            <person name="Ohm R."/>
            <person name="Pangilinan J."/>
            <person name="Park H.-J."/>
            <person name="Ramirez L."/>
            <person name="Alfaro M."/>
            <person name="Sun H."/>
            <person name="Tritt A."/>
            <person name="Yoshinaga Y."/>
            <person name="Zwiers L.-H."/>
            <person name="Turgeon B."/>
            <person name="Goodwin S."/>
            <person name="Spatafora J."/>
            <person name="Crous P."/>
            <person name="Grigoriev I."/>
        </authorList>
    </citation>
    <scope>NUCLEOTIDE SEQUENCE</scope>
    <source>
        <strain evidence="4">CBS 379.55</strain>
    </source>
</reference>
<feature type="region of interest" description="Disordered" evidence="1">
    <location>
        <begin position="311"/>
        <end position="366"/>
    </location>
</feature>
<dbReference type="SMART" id="SM00717">
    <property type="entry name" value="SANT"/>
    <property type="match status" value="1"/>
</dbReference>
<evidence type="ECO:0000313" key="4">
    <source>
        <dbReference type="EMBL" id="KAF2274178.1"/>
    </source>
</evidence>
<feature type="region of interest" description="Disordered" evidence="1">
    <location>
        <begin position="1"/>
        <end position="73"/>
    </location>
</feature>
<dbReference type="Gene3D" id="1.10.10.60">
    <property type="entry name" value="Homeodomain-like"/>
    <property type="match status" value="1"/>
</dbReference>
<dbReference type="OrthoDB" id="2350934at2759"/>
<evidence type="ECO:0000313" key="5">
    <source>
        <dbReference type="Proteomes" id="UP000800097"/>
    </source>
</evidence>
<dbReference type="PANTHER" id="PTHR45614">
    <property type="entry name" value="MYB PROTEIN-RELATED"/>
    <property type="match status" value="1"/>
</dbReference>
<dbReference type="SUPFAM" id="SSF46689">
    <property type="entry name" value="Homeodomain-like"/>
    <property type="match status" value="1"/>
</dbReference>
<dbReference type="GO" id="GO:0000981">
    <property type="term" value="F:DNA-binding transcription factor activity, RNA polymerase II-specific"/>
    <property type="evidence" value="ECO:0007669"/>
    <property type="project" value="TreeGrafter"/>
</dbReference>
<dbReference type="CDD" id="cd00167">
    <property type="entry name" value="SANT"/>
    <property type="match status" value="1"/>
</dbReference>
<protein>
    <recommendedName>
        <fullName evidence="6">Myb-like domain-containing protein</fullName>
    </recommendedName>
</protein>
<evidence type="ECO:0000259" key="2">
    <source>
        <dbReference type="PROSITE" id="PS50090"/>
    </source>
</evidence>
<dbReference type="RefSeq" id="XP_033651717.1">
    <property type="nucleotide sequence ID" value="XM_033795814.1"/>
</dbReference>
<gene>
    <name evidence="4" type="ORF">EI97DRAFT_381703</name>
</gene>
<organism evidence="4 5">
    <name type="scientific">Westerdykella ornata</name>
    <dbReference type="NCBI Taxonomy" id="318751"/>
    <lineage>
        <taxon>Eukaryota</taxon>
        <taxon>Fungi</taxon>
        <taxon>Dikarya</taxon>
        <taxon>Ascomycota</taxon>
        <taxon>Pezizomycotina</taxon>
        <taxon>Dothideomycetes</taxon>
        <taxon>Pleosporomycetidae</taxon>
        <taxon>Pleosporales</taxon>
        <taxon>Sporormiaceae</taxon>
        <taxon>Westerdykella</taxon>
    </lineage>
</organism>
<dbReference type="PANTHER" id="PTHR45614:SF51">
    <property type="entry name" value="MYB-LIKE DNA-BINDING PROTEIN BAS1"/>
    <property type="match status" value="1"/>
</dbReference>
<feature type="compositionally biased region" description="Polar residues" evidence="1">
    <location>
        <begin position="31"/>
        <end position="45"/>
    </location>
</feature>
<feature type="compositionally biased region" description="Polar residues" evidence="1">
    <location>
        <begin position="193"/>
        <end position="202"/>
    </location>
</feature>
<feature type="domain" description="Myb-like" evidence="2">
    <location>
        <begin position="63"/>
        <end position="112"/>
    </location>
</feature>
<feature type="compositionally biased region" description="Basic and acidic residues" evidence="1">
    <location>
        <begin position="346"/>
        <end position="366"/>
    </location>
</feature>
<dbReference type="InterPro" id="IPR017930">
    <property type="entry name" value="Myb_dom"/>
</dbReference>
<evidence type="ECO:0008006" key="6">
    <source>
        <dbReference type="Google" id="ProtNLM"/>
    </source>
</evidence>
<dbReference type="InterPro" id="IPR009057">
    <property type="entry name" value="Homeodomain-like_sf"/>
</dbReference>
<feature type="compositionally biased region" description="Polar residues" evidence="1">
    <location>
        <begin position="336"/>
        <end position="345"/>
    </location>
</feature>
<dbReference type="GeneID" id="54548989"/>
<accession>A0A6A6JDV4</accession>
<dbReference type="PROSITE" id="PS50090">
    <property type="entry name" value="MYB_LIKE"/>
    <property type="match status" value="1"/>
</dbReference>
<feature type="domain" description="HTH myb-type" evidence="3">
    <location>
        <begin position="67"/>
        <end position="116"/>
    </location>
</feature>
<dbReference type="GO" id="GO:0005634">
    <property type="term" value="C:nucleus"/>
    <property type="evidence" value="ECO:0007669"/>
    <property type="project" value="TreeGrafter"/>
</dbReference>